<keyword evidence="5" id="KW-0833">Ubl conjugation pathway</keyword>
<evidence type="ECO:0000256" key="2">
    <source>
        <dbReference type="ARBA" id="ARBA00016066"/>
    </source>
</evidence>
<dbReference type="PANTHER" id="PTHR12830">
    <property type="entry name" value="ANAPHASE-PROMOTING COMPLEX SUBUNIT 5"/>
    <property type="match status" value="1"/>
</dbReference>
<keyword evidence="4" id="KW-0498">Mitosis</keyword>
<dbReference type="InterPro" id="IPR026000">
    <property type="entry name" value="Apc5_dom"/>
</dbReference>
<accession>A0A183DVL6</accession>
<evidence type="ECO:0000313" key="8">
    <source>
        <dbReference type="EMBL" id="VDN20990.1"/>
    </source>
</evidence>
<evidence type="ECO:0000259" key="7">
    <source>
        <dbReference type="Pfam" id="PF12862"/>
    </source>
</evidence>
<gene>
    <name evidence="8" type="ORF">GPUH_LOCUS12757</name>
</gene>
<dbReference type="InterPro" id="IPR037679">
    <property type="entry name" value="Apc5"/>
</dbReference>
<evidence type="ECO:0000256" key="4">
    <source>
        <dbReference type="ARBA" id="ARBA00022776"/>
    </source>
</evidence>
<name>A0A183DVL6_9BILA</name>
<dbReference type="Pfam" id="PF12862">
    <property type="entry name" value="ANAPC5"/>
    <property type="match status" value="1"/>
</dbReference>
<dbReference type="GO" id="GO:0045842">
    <property type="term" value="P:positive regulation of mitotic metaphase/anaphase transition"/>
    <property type="evidence" value="ECO:0007669"/>
    <property type="project" value="TreeGrafter"/>
</dbReference>
<protein>
    <recommendedName>
        <fullName evidence="2">Anaphase-promoting complex subunit 5</fullName>
    </recommendedName>
</protein>
<dbReference type="GO" id="GO:0005680">
    <property type="term" value="C:anaphase-promoting complex"/>
    <property type="evidence" value="ECO:0007669"/>
    <property type="project" value="InterPro"/>
</dbReference>
<sequence>MALTQNRQSLTEIQRTHQQWLEWLKDARVAARDDLFGTYAFHGLQRTSFKSEKKIDPNFRDTRTTSGAAVAQTSAPRIENPGMARKRNLFKIGLPVAPVQEQSSDSTKKLDLQTADILSSSRARMLITREMLALHVAPDEAMDPVQLEIACECIRKRYPDLALVYLLNMMNAIRCRDMNEASEALQQFFDWSAIRINDSNNLSTSILTTDQRPLRYAPLLQARLARIFGFKNQARNFLAEAIHQAQTSHDLVCLRLAQVEQAAIDAIENLRAPVGNSSTKESTDRGISISKKLKILAYPLIHHRGGQPFMYSLMIRFDRNSLIATVQHQPINGKDIDS</sequence>
<reference evidence="10" key="1">
    <citation type="submission" date="2016-06" db="UniProtKB">
        <authorList>
            <consortium name="WormBaseParasite"/>
        </authorList>
    </citation>
    <scope>IDENTIFICATION</scope>
</reference>
<dbReference type="OrthoDB" id="5773922at2759"/>
<organism evidence="10">
    <name type="scientific">Gongylonema pulchrum</name>
    <dbReference type="NCBI Taxonomy" id="637853"/>
    <lineage>
        <taxon>Eukaryota</taxon>
        <taxon>Metazoa</taxon>
        <taxon>Ecdysozoa</taxon>
        <taxon>Nematoda</taxon>
        <taxon>Chromadorea</taxon>
        <taxon>Rhabditida</taxon>
        <taxon>Spirurina</taxon>
        <taxon>Spiruromorpha</taxon>
        <taxon>Spiruroidea</taxon>
        <taxon>Gongylonematidae</taxon>
        <taxon>Gongylonema</taxon>
    </lineage>
</organism>
<keyword evidence="3" id="KW-0132">Cell division</keyword>
<dbReference type="PANTHER" id="PTHR12830:SF9">
    <property type="entry name" value="ANAPHASE-PROMOTING COMPLEX SUBUNIT 5"/>
    <property type="match status" value="1"/>
</dbReference>
<dbReference type="Proteomes" id="UP000271098">
    <property type="component" value="Unassembled WGS sequence"/>
</dbReference>
<evidence type="ECO:0000313" key="9">
    <source>
        <dbReference type="Proteomes" id="UP000271098"/>
    </source>
</evidence>
<evidence type="ECO:0000256" key="3">
    <source>
        <dbReference type="ARBA" id="ARBA00022618"/>
    </source>
</evidence>
<dbReference type="GO" id="GO:0031145">
    <property type="term" value="P:anaphase-promoting complex-dependent catabolic process"/>
    <property type="evidence" value="ECO:0007669"/>
    <property type="project" value="TreeGrafter"/>
</dbReference>
<reference evidence="8 9" key="2">
    <citation type="submission" date="2018-11" db="EMBL/GenBank/DDBJ databases">
        <authorList>
            <consortium name="Pathogen Informatics"/>
        </authorList>
    </citation>
    <scope>NUCLEOTIDE SEQUENCE [LARGE SCALE GENOMIC DNA]</scope>
</reference>
<dbReference type="GO" id="GO:0051301">
    <property type="term" value="P:cell division"/>
    <property type="evidence" value="ECO:0007669"/>
    <property type="project" value="UniProtKB-KW"/>
</dbReference>
<dbReference type="GO" id="GO:0070979">
    <property type="term" value="P:protein K11-linked ubiquitination"/>
    <property type="evidence" value="ECO:0007669"/>
    <property type="project" value="TreeGrafter"/>
</dbReference>
<proteinExistence type="inferred from homology"/>
<keyword evidence="6" id="KW-0131">Cell cycle</keyword>
<dbReference type="AlphaFoldDB" id="A0A183DVL6"/>
<evidence type="ECO:0000256" key="5">
    <source>
        <dbReference type="ARBA" id="ARBA00022786"/>
    </source>
</evidence>
<comment type="similarity">
    <text evidence="1">Belongs to the APC5 family.</text>
</comment>
<evidence type="ECO:0000256" key="6">
    <source>
        <dbReference type="ARBA" id="ARBA00023306"/>
    </source>
</evidence>
<evidence type="ECO:0000256" key="1">
    <source>
        <dbReference type="ARBA" id="ARBA00007450"/>
    </source>
</evidence>
<dbReference type="WBParaSite" id="GPUH_0001277101-mRNA-1">
    <property type="protein sequence ID" value="GPUH_0001277101-mRNA-1"/>
    <property type="gene ID" value="GPUH_0001277101"/>
</dbReference>
<keyword evidence="9" id="KW-1185">Reference proteome</keyword>
<evidence type="ECO:0000313" key="10">
    <source>
        <dbReference type="WBParaSite" id="GPUH_0001277101-mRNA-1"/>
    </source>
</evidence>
<dbReference type="EMBL" id="UYRT01079580">
    <property type="protein sequence ID" value="VDN20990.1"/>
    <property type="molecule type" value="Genomic_DNA"/>
</dbReference>
<feature type="domain" description="Anaphase-promoting complex subunit 5" evidence="7">
    <location>
        <begin position="165"/>
        <end position="258"/>
    </location>
</feature>